<protein>
    <submittedName>
        <fullName evidence="6">Acyl carrier protein phosphodiesterase</fullName>
        <ecNumber evidence="6">3.1.4.14</ecNumber>
    </submittedName>
</protein>
<accession>A0A0N1KJ23</accession>
<dbReference type="RefSeq" id="WP_053907657.1">
    <property type="nucleotide sequence ID" value="NZ_CAWMUS010000010.1"/>
</dbReference>
<dbReference type="GO" id="GO:0006633">
    <property type="term" value="P:fatty acid biosynthetic process"/>
    <property type="evidence" value="ECO:0007669"/>
    <property type="project" value="UniProtKB-KW"/>
</dbReference>
<dbReference type="AlphaFoldDB" id="A0A0N1KJ23"/>
<organism evidence="6 7">
    <name type="scientific">Moellerella wisconsensis ATCC 35017</name>
    <dbReference type="NCBI Taxonomy" id="1354267"/>
    <lineage>
        <taxon>Bacteria</taxon>
        <taxon>Pseudomonadati</taxon>
        <taxon>Pseudomonadota</taxon>
        <taxon>Gammaproteobacteria</taxon>
        <taxon>Enterobacterales</taxon>
        <taxon>Morganellaceae</taxon>
        <taxon>Moellerella</taxon>
    </lineage>
</organism>
<evidence type="ECO:0000256" key="1">
    <source>
        <dbReference type="ARBA" id="ARBA00022516"/>
    </source>
</evidence>
<dbReference type="Proteomes" id="UP000053226">
    <property type="component" value="Unassembled WGS sequence"/>
</dbReference>
<dbReference type="PIRSF" id="PIRSF011489">
    <property type="entry name" value="DUF479"/>
    <property type="match status" value="1"/>
</dbReference>
<keyword evidence="7" id="KW-1185">Reference proteome</keyword>
<comment type="caution">
    <text evidence="6">The sequence shown here is derived from an EMBL/GenBank/DDBJ whole genome shotgun (WGS) entry which is preliminary data.</text>
</comment>
<dbReference type="OrthoDB" id="8442777at2"/>
<dbReference type="Pfam" id="PF04336">
    <property type="entry name" value="ACP_PD"/>
    <property type="match status" value="1"/>
</dbReference>
<keyword evidence="1" id="KW-0444">Lipid biosynthesis</keyword>
<evidence type="ECO:0000256" key="3">
    <source>
        <dbReference type="ARBA" id="ARBA00022832"/>
    </source>
</evidence>
<dbReference type="PANTHER" id="PTHR38764:SF1">
    <property type="entry name" value="ACYL CARRIER PROTEIN PHOSPHODIESTERASE"/>
    <property type="match status" value="1"/>
</dbReference>
<dbReference type="EMBL" id="LGAA01000010">
    <property type="protein sequence ID" value="KPD03484.1"/>
    <property type="molecule type" value="Genomic_DNA"/>
</dbReference>
<sequence length="200" mass="23530">MNFLAHLHLAHLAESSLLGNIMADFVRGDPTELFSADIVSGIRMHRRIDVETDKHPLVVGAKRFFRPAYRRVAPITLDLIWDHFLSLHWSKIEPELPLTEFVRQARQQIEPQLSVTPERFQSLNEHLWPQNWLIRYAEPEYIGASLRGMARRRPKLSDLAGSYDDFSAEYAQFEQIFWQFYPQMMQKAIKKQFISEHIKP</sequence>
<dbReference type="GO" id="GO:0008770">
    <property type="term" value="F:[acyl-carrier-protein] phosphodiesterase activity"/>
    <property type="evidence" value="ECO:0007669"/>
    <property type="project" value="UniProtKB-EC"/>
</dbReference>
<evidence type="ECO:0000313" key="7">
    <source>
        <dbReference type="Proteomes" id="UP000053226"/>
    </source>
</evidence>
<evidence type="ECO:0000313" key="6">
    <source>
        <dbReference type="EMBL" id="KPD03484.1"/>
    </source>
</evidence>
<name>A0A0N1KJ23_9GAMM</name>
<evidence type="ECO:0000256" key="4">
    <source>
        <dbReference type="ARBA" id="ARBA00023098"/>
    </source>
</evidence>
<proteinExistence type="predicted"/>
<dbReference type="EC" id="3.1.4.14" evidence="6"/>
<dbReference type="InterPro" id="IPR007431">
    <property type="entry name" value="ACP_PD"/>
</dbReference>
<keyword evidence="2 6" id="KW-0378">Hydrolase</keyword>
<evidence type="ECO:0000256" key="5">
    <source>
        <dbReference type="ARBA" id="ARBA00023160"/>
    </source>
</evidence>
<evidence type="ECO:0000256" key="2">
    <source>
        <dbReference type="ARBA" id="ARBA00022801"/>
    </source>
</evidence>
<keyword evidence="4" id="KW-0443">Lipid metabolism</keyword>
<keyword evidence="5" id="KW-0275">Fatty acid biosynthesis</keyword>
<reference evidence="6 7" key="1">
    <citation type="submission" date="2015-07" db="EMBL/GenBank/DDBJ databases">
        <title>ATOL: Assembling a taxonomically balanced genome-scale reconstruction of the evolutionary history of the Enterobacteriaceae.</title>
        <authorList>
            <person name="Plunkett G.III."/>
            <person name="Neeno-Eckwall E.C."/>
            <person name="Glasner J.D."/>
            <person name="Perna N.T."/>
        </authorList>
    </citation>
    <scope>NUCLEOTIDE SEQUENCE [LARGE SCALE GENOMIC DNA]</scope>
    <source>
        <strain evidence="6 7">ATCC 35017</strain>
    </source>
</reference>
<keyword evidence="3" id="KW-0276">Fatty acid metabolism</keyword>
<gene>
    <name evidence="6" type="ORF">M992_1075</name>
</gene>
<dbReference type="PANTHER" id="PTHR38764">
    <property type="entry name" value="ACYL CARRIER PROTEIN PHOSPHODIESTERASE"/>
    <property type="match status" value="1"/>
</dbReference>